<dbReference type="Proteomes" id="UP000053237">
    <property type="component" value="Unassembled WGS sequence"/>
</dbReference>
<keyword evidence="2" id="KW-1185">Reference proteome</keyword>
<proteinExistence type="predicted"/>
<sequence>MVMCSLAACMVRQTEAVNLNPYGAADAKLEITITTSSVACIYFKCLIFTRRGFWVENMMKMSTTSATRFMWNVIQGTNKRVIATTNLNECYSRSHSVLFLTGSKDTLKSRNVILIGSGWN</sequence>
<gene>
    <name evidence="1" type="ORF">BN9_123110</name>
</gene>
<name>A0A024FWP2_9STRA</name>
<dbReference type="InParanoid" id="A0A024FWP2"/>
<dbReference type="EMBL" id="CAIX01000532">
    <property type="protein sequence ID" value="CCI11064.1"/>
    <property type="molecule type" value="Genomic_DNA"/>
</dbReference>
<dbReference type="InterPro" id="IPR027417">
    <property type="entry name" value="P-loop_NTPase"/>
</dbReference>
<dbReference type="InterPro" id="IPR036961">
    <property type="entry name" value="Kinesin_motor_dom_sf"/>
</dbReference>
<evidence type="ECO:0008006" key="3">
    <source>
        <dbReference type="Google" id="ProtNLM"/>
    </source>
</evidence>
<evidence type="ECO:0000313" key="2">
    <source>
        <dbReference type="Proteomes" id="UP000053237"/>
    </source>
</evidence>
<protein>
    <recommendedName>
        <fullName evidence="3">Kinesin motor domain-containing protein</fullName>
    </recommendedName>
</protein>
<organism evidence="1 2">
    <name type="scientific">Albugo candida</name>
    <dbReference type="NCBI Taxonomy" id="65357"/>
    <lineage>
        <taxon>Eukaryota</taxon>
        <taxon>Sar</taxon>
        <taxon>Stramenopiles</taxon>
        <taxon>Oomycota</taxon>
        <taxon>Peronosporomycetes</taxon>
        <taxon>Albuginales</taxon>
        <taxon>Albuginaceae</taxon>
        <taxon>Albugo</taxon>
    </lineage>
</organism>
<evidence type="ECO:0000313" key="1">
    <source>
        <dbReference type="EMBL" id="CCI11064.1"/>
    </source>
</evidence>
<reference evidence="1 2" key="1">
    <citation type="submission" date="2012-05" db="EMBL/GenBank/DDBJ databases">
        <title>Recombination and specialization in a pathogen metapopulation.</title>
        <authorList>
            <person name="Gardiner A."/>
            <person name="Kemen E."/>
            <person name="Schultz-Larsen T."/>
            <person name="MacLean D."/>
            <person name="Van Oosterhout C."/>
            <person name="Jones J.D.G."/>
        </authorList>
    </citation>
    <scope>NUCLEOTIDE SEQUENCE [LARGE SCALE GENOMIC DNA]</scope>
    <source>
        <strain evidence="1 2">Ac Nc2</strain>
    </source>
</reference>
<comment type="caution">
    <text evidence="1">The sequence shown here is derived from an EMBL/GenBank/DDBJ whole genome shotgun (WGS) entry which is preliminary data.</text>
</comment>
<dbReference type="Gene3D" id="3.40.850.10">
    <property type="entry name" value="Kinesin motor domain"/>
    <property type="match status" value="1"/>
</dbReference>
<dbReference type="SUPFAM" id="SSF52540">
    <property type="entry name" value="P-loop containing nucleoside triphosphate hydrolases"/>
    <property type="match status" value="1"/>
</dbReference>
<dbReference type="AlphaFoldDB" id="A0A024FWP2"/>
<accession>A0A024FWP2</accession>